<evidence type="ECO:0000256" key="2">
    <source>
        <dbReference type="ARBA" id="ARBA00022448"/>
    </source>
</evidence>
<evidence type="ECO:0000256" key="9">
    <source>
        <dbReference type="SAM" id="MobiDB-lite"/>
    </source>
</evidence>
<dbReference type="PANTHER" id="PTHR43790">
    <property type="entry name" value="CARBOHYDRATE TRANSPORT ATP-BINDING PROTEIN MG119-RELATED"/>
    <property type="match status" value="1"/>
</dbReference>
<evidence type="ECO:0000256" key="4">
    <source>
        <dbReference type="ARBA" id="ARBA00022737"/>
    </source>
</evidence>
<dbReference type="InterPro" id="IPR027417">
    <property type="entry name" value="P-loop_NTPase"/>
</dbReference>
<dbReference type="PROSITE" id="PS50893">
    <property type="entry name" value="ABC_TRANSPORTER_2"/>
    <property type="match status" value="2"/>
</dbReference>
<dbReference type="InterPro" id="IPR003439">
    <property type="entry name" value="ABC_transporter-like_ATP-bd"/>
</dbReference>
<evidence type="ECO:0000256" key="6">
    <source>
        <dbReference type="ARBA" id="ARBA00022840"/>
    </source>
</evidence>
<dbReference type="SMART" id="SM00382">
    <property type="entry name" value="AAA"/>
    <property type="match status" value="1"/>
</dbReference>
<dbReference type="InterPro" id="IPR017871">
    <property type="entry name" value="ABC_transporter-like_CS"/>
</dbReference>
<sequence>MHEQEKASLAQVEATGSARSPYAVEMREICKAWPGVVANDHVNLRVRRGEIHALVGENGAGKTTLMNILYGLVRPDSGEIYVNGERVHISGPRDAIRLHIGMVHQHFMLIPPLTVAENIVLGQEPGGPLAIYDRRQARELVLQLSARYGLPIDPDARIEKLSVGLQQRVEILKALYRAADILILDEPTGVLTPQETYELFDVLRALSRQGKTIIFITHKLREVLELTDRVTVLRRGRNVGELVTRETNQAEIARLMVGREVLLRVEKRPARPGPVVLRVENLHARSDRGLEALQGVSFEVRAGEILGIAGVEGNGQSELVEVLSGMRRATAGRITITHVSGEQRGKTYDITHMNAREERLVGVAHIPEDRRGSGLVLSDTIENNTILGRERWPRFARGRFILRLREIAQWARRLVREFDVRTPSTRLPVRALSGGNQQKVIVAREFASDPQLLIAAQPTRGVDIGAIEFIHRRLIEQRDAGKAVLLVSAELDEIRSLSDRIAVMYEGRIVDIVTPDASEEELGLLMTGGRPASPGASRAERASAPGESAS</sequence>
<keyword evidence="2" id="KW-0813">Transport</keyword>
<comment type="subcellular location">
    <subcellularLocation>
        <location evidence="1">Cell membrane</location>
        <topology evidence="1">Peripheral membrane protein</topology>
    </subcellularLocation>
</comment>
<feature type="region of interest" description="Disordered" evidence="9">
    <location>
        <begin position="523"/>
        <end position="550"/>
    </location>
</feature>
<dbReference type="EMBL" id="AP019377">
    <property type="protein sequence ID" value="BBH94102.1"/>
    <property type="molecule type" value="Genomic_DNA"/>
</dbReference>
<dbReference type="PROSITE" id="PS00211">
    <property type="entry name" value="ABC_TRANSPORTER_1"/>
    <property type="match status" value="1"/>
</dbReference>
<keyword evidence="5" id="KW-0547">Nucleotide-binding</keyword>
<organism evidence="11">
    <name type="scientific">Thermogemmatispora argillosa</name>
    <dbReference type="NCBI Taxonomy" id="2045280"/>
    <lineage>
        <taxon>Bacteria</taxon>
        <taxon>Bacillati</taxon>
        <taxon>Chloroflexota</taxon>
        <taxon>Ktedonobacteria</taxon>
        <taxon>Thermogemmatisporales</taxon>
        <taxon>Thermogemmatisporaceae</taxon>
        <taxon>Thermogemmatispora</taxon>
    </lineage>
</organism>
<dbReference type="PANTHER" id="PTHR43790:SF4">
    <property type="entry name" value="GUANOSINE IMPORT ATP-BINDING PROTEIN NUPO"/>
    <property type="match status" value="1"/>
</dbReference>
<evidence type="ECO:0000313" key="11">
    <source>
        <dbReference type="EMBL" id="BBH94102.1"/>
    </source>
</evidence>
<dbReference type="InterPro" id="IPR003593">
    <property type="entry name" value="AAA+_ATPase"/>
</dbReference>
<keyword evidence="4" id="KW-0677">Repeat</keyword>
<dbReference type="Pfam" id="PF00005">
    <property type="entry name" value="ABC_tran"/>
    <property type="match status" value="2"/>
</dbReference>
<evidence type="ECO:0000259" key="10">
    <source>
        <dbReference type="PROSITE" id="PS50893"/>
    </source>
</evidence>
<gene>
    <name evidence="11" type="ORF">KTA_23010</name>
</gene>
<keyword evidence="3" id="KW-1003">Cell membrane</keyword>
<keyword evidence="6 11" id="KW-0067">ATP-binding</keyword>
<dbReference type="CDD" id="cd03216">
    <property type="entry name" value="ABC_Carb_Monos_I"/>
    <property type="match status" value="1"/>
</dbReference>
<accession>A0A455T4B0</accession>
<feature type="domain" description="ABC transporter" evidence="10">
    <location>
        <begin position="277"/>
        <end position="531"/>
    </location>
</feature>
<protein>
    <submittedName>
        <fullName evidence="11">Sugar ABC transporter ATP-binding protein</fullName>
    </submittedName>
</protein>
<evidence type="ECO:0000256" key="3">
    <source>
        <dbReference type="ARBA" id="ARBA00022475"/>
    </source>
</evidence>
<dbReference type="FunFam" id="3.40.50.300:FF:000127">
    <property type="entry name" value="Ribose import ATP-binding protein RbsA"/>
    <property type="match status" value="1"/>
</dbReference>
<evidence type="ECO:0000256" key="8">
    <source>
        <dbReference type="ARBA" id="ARBA00023136"/>
    </source>
</evidence>
<dbReference type="AlphaFoldDB" id="A0A455T4B0"/>
<dbReference type="SUPFAM" id="SSF52540">
    <property type="entry name" value="P-loop containing nucleoside triphosphate hydrolases"/>
    <property type="match status" value="2"/>
</dbReference>
<proteinExistence type="predicted"/>
<evidence type="ECO:0000256" key="5">
    <source>
        <dbReference type="ARBA" id="ARBA00022741"/>
    </source>
</evidence>
<keyword evidence="8" id="KW-0472">Membrane</keyword>
<reference evidence="11" key="1">
    <citation type="submission" date="2018-12" db="EMBL/GenBank/DDBJ databases">
        <title>Novel natural products biosynthetic potential of the class Ktedonobacteria.</title>
        <authorList>
            <person name="Zheng Y."/>
            <person name="Saitou A."/>
            <person name="Wang C.M."/>
            <person name="Toyoda A."/>
            <person name="Minakuchi Y."/>
            <person name="Sekiguchi Y."/>
            <person name="Ueda K."/>
            <person name="Takano H."/>
            <person name="Sakai Y."/>
            <person name="Yokota A."/>
            <person name="Yabe S."/>
        </authorList>
    </citation>
    <scope>NUCLEOTIDE SEQUENCE</scope>
    <source>
        <strain evidence="11">A3-2</strain>
    </source>
</reference>
<dbReference type="GO" id="GO:0005886">
    <property type="term" value="C:plasma membrane"/>
    <property type="evidence" value="ECO:0007669"/>
    <property type="project" value="UniProtKB-SubCell"/>
</dbReference>
<dbReference type="GO" id="GO:0005524">
    <property type="term" value="F:ATP binding"/>
    <property type="evidence" value="ECO:0007669"/>
    <property type="project" value="UniProtKB-KW"/>
</dbReference>
<evidence type="ECO:0000256" key="7">
    <source>
        <dbReference type="ARBA" id="ARBA00022967"/>
    </source>
</evidence>
<dbReference type="InterPro" id="IPR050107">
    <property type="entry name" value="ABC_carbohydrate_import_ATPase"/>
</dbReference>
<dbReference type="GO" id="GO:0016887">
    <property type="term" value="F:ATP hydrolysis activity"/>
    <property type="evidence" value="ECO:0007669"/>
    <property type="project" value="InterPro"/>
</dbReference>
<feature type="domain" description="ABC transporter" evidence="10">
    <location>
        <begin position="24"/>
        <end position="260"/>
    </location>
</feature>
<keyword evidence="7" id="KW-1278">Translocase</keyword>
<evidence type="ECO:0000256" key="1">
    <source>
        <dbReference type="ARBA" id="ARBA00004202"/>
    </source>
</evidence>
<dbReference type="CDD" id="cd03215">
    <property type="entry name" value="ABC_Carb_Monos_II"/>
    <property type="match status" value="1"/>
</dbReference>
<dbReference type="Gene3D" id="3.40.50.300">
    <property type="entry name" value="P-loop containing nucleotide triphosphate hydrolases"/>
    <property type="match status" value="2"/>
</dbReference>
<name>A0A455T4B0_9CHLR</name>